<evidence type="ECO:0000256" key="5">
    <source>
        <dbReference type="ARBA" id="ARBA00022989"/>
    </source>
</evidence>
<evidence type="ECO:0000256" key="3">
    <source>
        <dbReference type="ARBA" id="ARBA00022475"/>
    </source>
</evidence>
<feature type="transmembrane region" description="Helical" evidence="8">
    <location>
        <begin position="176"/>
        <end position="198"/>
    </location>
</feature>
<evidence type="ECO:0000313" key="10">
    <source>
        <dbReference type="EnsemblMetazoa" id="SMAR007668-PA"/>
    </source>
</evidence>
<feature type="transmembrane region" description="Helical" evidence="8">
    <location>
        <begin position="44"/>
        <end position="66"/>
    </location>
</feature>
<dbReference type="Gene3D" id="1.20.1070.10">
    <property type="entry name" value="Rhodopsin 7-helix transmembrane proteins"/>
    <property type="match status" value="1"/>
</dbReference>
<evidence type="ECO:0000256" key="2">
    <source>
        <dbReference type="ARBA" id="ARBA00010663"/>
    </source>
</evidence>
<feature type="domain" description="G-protein coupled receptors family 1 profile" evidence="9">
    <location>
        <begin position="23"/>
        <end position="279"/>
    </location>
</feature>
<accession>T1J288</accession>
<keyword evidence="11" id="KW-1185">Reference proteome</keyword>
<dbReference type="PANTHER" id="PTHR22750">
    <property type="entry name" value="G-PROTEIN COUPLED RECEPTOR"/>
    <property type="match status" value="1"/>
</dbReference>
<dbReference type="HOGENOM" id="CLU_869651_0_0_1"/>
<dbReference type="GO" id="GO:0005886">
    <property type="term" value="C:plasma membrane"/>
    <property type="evidence" value="ECO:0007669"/>
    <property type="project" value="UniProtKB-SubCell"/>
</dbReference>
<dbReference type="CDD" id="cd00637">
    <property type="entry name" value="7tm_classA_rhodopsin-like"/>
    <property type="match status" value="1"/>
</dbReference>
<evidence type="ECO:0000256" key="6">
    <source>
        <dbReference type="ARBA" id="ARBA00023136"/>
    </source>
</evidence>
<organism evidence="10 11">
    <name type="scientific">Strigamia maritima</name>
    <name type="common">European centipede</name>
    <name type="synonym">Geophilus maritimus</name>
    <dbReference type="NCBI Taxonomy" id="126957"/>
    <lineage>
        <taxon>Eukaryota</taxon>
        <taxon>Metazoa</taxon>
        <taxon>Ecdysozoa</taxon>
        <taxon>Arthropoda</taxon>
        <taxon>Myriapoda</taxon>
        <taxon>Chilopoda</taxon>
        <taxon>Pleurostigmophora</taxon>
        <taxon>Geophilomorpha</taxon>
        <taxon>Linotaeniidae</taxon>
        <taxon>Strigamia</taxon>
    </lineage>
</organism>
<keyword evidence="7" id="KW-0675">Receptor</keyword>
<evidence type="ECO:0000256" key="4">
    <source>
        <dbReference type="ARBA" id="ARBA00022692"/>
    </source>
</evidence>
<dbReference type="GO" id="GO:0004930">
    <property type="term" value="F:G protein-coupled receptor activity"/>
    <property type="evidence" value="ECO:0007669"/>
    <property type="project" value="UniProtKB-KW"/>
</dbReference>
<evidence type="ECO:0000259" key="9">
    <source>
        <dbReference type="PROSITE" id="PS50262"/>
    </source>
</evidence>
<feature type="transmembrane region" description="Helical" evidence="8">
    <location>
        <begin position="6"/>
        <end position="32"/>
    </location>
</feature>
<dbReference type="Proteomes" id="UP000014500">
    <property type="component" value="Unassembled WGS sequence"/>
</dbReference>
<dbReference type="STRING" id="126957.T1J288"/>
<evidence type="ECO:0000256" key="1">
    <source>
        <dbReference type="ARBA" id="ARBA00004651"/>
    </source>
</evidence>
<name>T1J288_STRMM</name>
<reference evidence="10" key="2">
    <citation type="submission" date="2015-02" db="UniProtKB">
        <authorList>
            <consortium name="EnsemblMetazoa"/>
        </authorList>
    </citation>
    <scope>IDENTIFICATION</scope>
</reference>
<keyword evidence="6 8" id="KW-0472">Membrane</keyword>
<comment type="similarity">
    <text evidence="2 7">Belongs to the G-protein coupled receptor 1 family.</text>
</comment>
<dbReference type="EnsemblMetazoa" id="SMAR007668-RA">
    <property type="protein sequence ID" value="SMAR007668-PA"/>
    <property type="gene ID" value="SMAR007668"/>
</dbReference>
<keyword evidence="3" id="KW-1003">Cell membrane</keyword>
<dbReference type="Pfam" id="PF00001">
    <property type="entry name" value="7tm_1"/>
    <property type="match status" value="1"/>
</dbReference>
<reference evidence="11" key="1">
    <citation type="submission" date="2011-05" db="EMBL/GenBank/DDBJ databases">
        <authorList>
            <person name="Richards S.R."/>
            <person name="Qu J."/>
            <person name="Jiang H."/>
            <person name="Jhangiani S.N."/>
            <person name="Agravi P."/>
            <person name="Goodspeed R."/>
            <person name="Gross S."/>
            <person name="Mandapat C."/>
            <person name="Jackson L."/>
            <person name="Mathew T."/>
            <person name="Pu L."/>
            <person name="Thornton R."/>
            <person name="Saada N."/>
            <person name="Wilczek-Boney K.B."/>
            <person name="Lee S."/>
            <person name="Kovar C."/>
            <person name="Wu Y."/>
            <person name="Scherer S.E."/>
            <person name="Worley K.C."/>
            <person name="Muzny D.M."/>
            <person name="Gibbs R."/>
        </authorList>
    </citation>
    <scope>NUCLEOTIDE SEQUENCE</scope>
    <source>
        <strain evidence="11">Brora</strain>
    </source>
</reference>
<comment type="subcellular location">
    <subcellularLocation>
        <location evidence="1">Cell membrane</location>
        <topology evidence="1">Multi-pass membrane protein</topology>
    </subcellularLocation>
</comment>
<dbReference type="EMBL" id="JH431796">
    <property type="status" value="NOT_ANNOTATED_CDS"/>
    <property type="molecule type" value="Genomic_DNA"/>
</dbReference>
<dbReference type="OMA" id="ICYANDN"/>
<evidence type="ECO:0000313" key="11">
    <source>
        <dbReference type="Proteomes" id="UP000014500"/>
    </source>
</evidence>
<proteinExistence type="inferred from homology"/>
<evidence type="ECO:0000256" key="7">
    <source>
        <dbReference type="RuleBase" id="RU000688"/>
    </source>
</evidence>
<evidence type="ECO:0000256" key="8">
    <source>
        <dbReference type="SAM" id="Phobius"/>
    </source>
</evidence>
<keyword evidence="4 7" id="KW-0812">Transmembrane</keyword>
<feature type="transmembrane region" description="Helical" evidence="8">
    <location>
        <begin position="78"/>
        <end position="99"/>
    </location>
</feature>
<sequence>MEQPSPIFLSIICLIFGTLAISTNTIMIYVFLREKRFLRPMHSYLFSDGVTNILTGIVLIIIAVLLMFRSMNSCMTQWLLEEMLILIIVTGFLSILFIATERYRTLVLLRIPITHNRRLLLIIFIWFIALAVLSIRVIHVKTHSLSSLTNQTEICYANDNHIFTNACYTRPEFDSIFITVLLLGFYLFPAIISVYFYSQIIKRLWKRRRLGSNNYQEKKRKAIKAMVYMLSACAMCWLPFCVYRLTVAWMKTNEMCYSHCLITLYILGCTESAVSVLVYISHSQDFRHAFKLVFKCCSASKSPAVSPCQPSFIKIRPLES</sequence>
<dbReference type="SUPFAM" id="SSF81321">
    <property type="entry name" value="Family A G protein-coupled receptor-like"/>
    <property type="match status" value="1"/>
</dbReference>
<feature type="transmembrane region" description="Helical" evidence="8">
    <location>
        <begin position="119"/>
        <end position="138"/>
    </location>
</feature>
<feature type="transmembrane region" description="Helical" evidence="8">
    <location>
        <begin position="262"/>
        <end position="281"/>
    </location>
</feature>
<keyword evidence="7" id="KW-0807">Transducer</keyword>
<feature type="transmembrane region" description="Helical" evidence="8">
    <location>
        <begin position="227"/>
        <end position="250"/>
    </location>
</feature>
<dbReference type="PROSITE" id="PS50262">
    <property type="entry name" value="G_PROTEIN_RECEP_F1_2"/>
    <property type="match status" value="1"/>
</dbReference>
<dbReference type="PhylomeDB" id="T1J288"/>
<dbReference type="PRINTS" id="PR00237">
    <property type="entry name" value="GPCRRHODOPSN"/>
</dbReference>
<protein>
    <recommendedName>
        <fullName evidence="9">G-protein coupled receptors family 1 profile domain-containing protein</fullName>
    </recommendedName>
</protein>
<dbReference type="InterPro" id="IPR017452">
    <property type="entry name" value="GPCR_Rhodpsn_7TM"/>
</dbReference>
<keyword evidence="7" id="KW-0297">G-protein coupled receptor</keyword>
<dbReference type="PROSITE" id="PS00237">
    <property type="entry name" value="G_PROTEIN_RECEP_F1_1"/>
    <property type="match status" value="1"/>
</dbReference>
<dbReference type="InterPro" id="IPR000276">
    <property type="entry name" value="GPCR_Rhodpsn"/>
</dbReference>
<dbReference type="AlphaFoldDB" id="T1J288"/>
<keyword evidence="5 8" id="KW-1133">Transmembrane helix</keyword>